<dbReference type="OrthoDB" id="998494at2759"/>
<keyword evidence="2" id="KW-1185">Reference proteome</keyword>
<dbReference type="PANTHER" id="PTHR11439:SF487">
    <property type="entry name" value="RNA-DIRECTED DNA POLYMERASE"/>
    <property type="match status" value="1"/>
</dbReference>
<evidence type="ECO:0000313" key="2">
    <source>
        <dbReference type="Proteomes" id="UP000325315"/>
    </source>
</evidence>
<dbReference type="AlphaFoldDB" id="A0A5B6WFH6"/>
<dbReference type="Proteomes" id="UP000325315">
    <property type="component" value="Unassembled WGS sequence"/>
</dbReference>
<name>A0A5B6WFH6_9ROSI</name>
<organism evidence="1 2">
    <name type="scientific">Gossypium australe</name>
    <dbReference type="NCBI Taxonomy" id="47621"/>
    <lineage>
        <taxon>Eukaryota</taxon>
        <taxon>Viridiplantae</taxon>
        <taxon>Streptophyta</taxon>
        <taxon>Embryophyta</taxon>
        <taxon>Tracheophyta</taxon>
        <taxon>Spermatophyta</taxon>
        <taxon>Magnoliopsida</taxon>
        <taxon>eudicotyledons</taxon>
        <taxon>Gunneridae</taxon>
        <taxon>Pentapetalae</taxon>
        <taxon>rosids</taxon>
        <taxon>malvids</taxon>
        <taxon>Malvales</taxon>
        <taxon>Malvaceae</taxon>
        <taxon>Malvoideae</taxon>
        <taxon>Gossypium</taxon>
    </lineage>
</organism>
<dbReference type="CDD" id="cd09272">
    <property type="entry name" value="RNase_HI_RT_Ty1"/>
    <property type="match status" value="1"/>
</dbReference>
<evidence type="ECO:0000313" key="1">
    <source>
        <dbReference type="EMBL" id="KAA3480173.1"/>
    </source>
</evidence>
<accession>A0A5B6WFH6</accession>
<dbReference type="PANTHER" id="PTHR11439">
    <property type="entry name" value="GAG-POL-RELATED RETROTRANSPOSON"/>
    <property type="match status" value="1"/>
</dbReference>
<protein>
    <submittedName>
        <fullName evidence="1">Copia protein</fullName>
    </submittedName>
</protein>
<gene>
    <name evidence="1" type="ORF">EPI10_020624</name>
</gene>
<comment type="caution">
    <text evidence="1">The sequence shown here is derived from an EMBL/GenBank/DDBJ whole genome shotgun (WGS) entry which is preliminary data.</text>
</comment>
<proteinExistence type="predicted"/>
<dbReference type="EMBL" id="SMMG02000003">
    <property type="protein sequence ID" value="KAA3480173.1"/>
    <property type="molecule type" value="Genomic_DNA"/>
</dbReference>
<sequence length="167" mass="19281">MGHLIYLEITRLDLAYSVYVLSQFMHESRQENWDTTLRVVWYLKDSPGQGILLRSGSDLPLKWSCDSDWATCLLTRHLLTGWLVFLGQSPISWKTKKQHVISHSSTEDEYRSMASVTCELKWLKALLLILENPIFHVHTKHIEVDCHFVRDAIQDGLIAPSYVPTSI</sequence>
<reference evidence="1" key="1">
    <citation type="submission" date="2019-08" db="EMBL/GenBank/DDBJ databases">
        <authorList>
            <person name="Liu F."/>
        </authorList>
    </citation>
    <scope>NUCLEOTIDE SEQUENCE [LARGE SCALE GENOMIC DNA]</scope>
    <source>
        <strain evidence="1">PA1801</strain>
        <tissue evidence="1">Leaf</tissue>
    </source>
</reference>